<evidence type="ECO:0000256" key="5">
    <source>
        <dbReference type="ARBA" id="ARBA00022989"/>
    </source>
</evidence>
<evidence type="ECO:0000256" key="6">
    <source>
        <dbReference type="ARBA" id="ARBA00023136"/>
    </source>
</evidence>
<comment type="subcellular location">
    <subcellularLocation>
        <location evidence="1">Cell membrane</location>
        <topology evidence="1">Multi-pass membrane protein</topology>
    </subcellularLocation>
</comment>
<dbReference type="InterPro" id="IPR000620">
    <property type="entry name" value="EamA_dom"/>
</dbReference>
<feature type="transmembrane region" description="Helical" evidence="7">
    <location>
        <begin position="123"/>
        <end position="145"/>
    </location>
</feature>
<keyword evidence="6 7" id="KW-0472">Membrane</keyword>
<evidence type="ECO:0000256" key="7">
    <source>
        <dbReference type="SAM" id="Phobius"/>
    </source>
</evidence>
<feature type="transmembrane region" description="Helical" evidence="7">
    <location>
        <begin position="37"/>
        <end position="55"/>
    </location>
</feature>
<feature type="domain" description="EamA" evidence="8">
    <location>
        <begin position="152"/>
        <end position="292"/>
    </location>
</feature>
<dbReference type="RefSeq" id="WP_012635805.1">
    <property type="nucleotide sequence ID" value="NC_011899.1"/>
</dbReference>
<evidence type="ECO:0000256" key="1">
    <source>
        <dbReference type="ARBA" id="ARBA00004651"/>
    </source>
</evidence>
<feature type="transmembrane region" description="Helical" evidence="7">
    <location>
        <begin position="182"/>
        <end position="203"/>
    </location>
</feature>
<dbReference type="OrthoDB" id="37139at2"/>
<feature type="transmembrane region" description="Helical" evidence="7">
    <location>
        <begin position="67"/>
        <end position="91"/>
    </location>
</feature>
<name>B8CWE9_HALOH</name>
<feature type="transmembrane region" description="Helical" evidence="7">
    <location>
        <begin position="151"/>
        <end position="170"/>
    </location>
</feature>
<dbReference type="PANTHER" id="PTHR32322">
    <property type="entry name" value="INNER MEMBRANE TRANSPORTER"/>
    <property type="match status" value="1"/>
</dbReference>
<dbReference type="AlphaFoldDB" id="B8CWE9"/>
<accession>B8CWE9</accession>
<evidence type="ECO:0000256" key="4">
    <source>
        <dbReference type="ARBA" id="ARBA00022692"/>
    </source>
</evidence>
<feature type="transmembrane region" description="Helical" evidence="7">
    <location>
        <begin position="97"/>
        <end position="116"/>
    </location>
</feature>
<feature type="domain" description="EamA" evidence="8">
    <location>
        <begin position="8"/>
        <end position="139"/>
    </location>
</feature>
<dbReference type="KEGG" id="hor:Hore_08620"/>
<dbReference type="EMBL" id="CP001098">
    <property type="protein sequence ID" value="ACL69618.1"/>
    <property type="molecule type" value="Genomic_DNA"/>
</dbReference>
<reference evidence="9 10" key="1">
    <citation type="journal article" date="2009" name="PLoS ONE">
        <title>Genome analysis of the anaerobic thermohalophilic bacterium Halothermothrix orenii.</title>
        <authorList>
            <person name="Mavromatis K."/>
            <person name="Ivanova N."/>
            <person name="Anderson I."/>
            <person name="Lykidis A."/>
            <person name="Hooper S.D."/>
            <person name="Sun H."/>
            <person name="Kunin V."/>
            <person name="Lapidus A."/>
            <person name="Hugenholtz P."/>
            <person name="Patel B."/>
            <person name="Kyrpides N.C."/>
        </authorList>
    </citation>
    <scope>NUCLEOTIDE SEQUENCE [LARGE SCALE GENOMIC DNA]</scope>
    <source>
        <strain evidence="10">H 168 / OCM 544 / DSM 9562</strain>
    </source>
</reference>
<dbReference type="SUPFAM" id="SSF103481">
    <property type="entry name" value="Multidrug resistance efflux transporter EmrE"/>
    <property type="match status" value="2"/>
</dbReference>
<keyword evidence="10" id="KW-1185">Reference proteome</keyword>
<dbReference type="InterPro" id="IPR050638">
    <property type="entry name" value="AA-Vitamin_Transporters"/>
</dbReference>
<sequence length="307" mass="34470">MPNKYLPVISGITFSTIFGFSFMFTKEALDIISPFQLLGYRFATAALVLTLLYVTGLIKINLKGKKLGLLFTLALIQPVLYFVFETLGIHLTTSSEAGLMISLIPVVVAILASIFLKEKPNRVQLFFIILSVVGVAFIMVMKGALSVEKNYFGIFLLLGAVSMAGIYNILSRKLSLNFKPVEITFVMMWFGAIFFNIISFWQIRGNWKIYFGIILRPHVLTSVMYLGILSSVVAFFLVNFTLSRIQSFQSAVFSNLTTVISVMAGIIFRNEPFYWFQIIGAVMIITGVWGTNYYGRNLKKKAEELPA</sequence>
<feature type="transmembrane region" description="Helical" evidence="7">
    <location>
        <begin position="251"/>
        <end position="268"/>
    </location>
</feature>
<keyword evidence="3" id="KW-1003">Cell membrane</keyword>
<proteinExistence type="inferred from homology"/>
<dbReference type="GO" id="GO:0005886">
    <property type="term" value="C:plasma membrane"/>
    <property type="evidence" value="ECO:0007669"/>
    <property type="project" value="UniProtKB-SubCell"/>
</dbReference>
<keyword evidence="5 7" id="KW-1133">Transmembrane helix</keyword>
<organism evidence="9 10">
    <name type="scientific">Halothermothrix orenii (strain H 168 / OCM 544 / DSM 9562)</name>
    <dbReference type="NCBI Taxonomy" id="373903"/>
    <lineage>
        <taxon>Bacteria</taxon>
        <taxon>Bacillati</taxon>
        <taxon>Bacillota</taxon>
        <taxon>Clostridia</taxon>
        <taxon>Halanaerobiales</taxon>
        <taxon>Halothermotrichaceae</taxon>
        <taxon>Halothermothrix</taxon>
    </lineage>
</organism>
<keyword evidence="4 7" id="KW-0812">Transmembrane</keyword>
<dbReference type="STRING" id="373903.Hore_08620"/>
<dbReference type="InterPro" id="IPR037185">
    <property type="entry name" value="EmrE-like"/>
</dbReference>
<comment type="similarity">
    <text evidence="2">Belongs to the EamA transporter family.</text>
</comment>
<evidence type="ECO:0000313" key="10">
    <source>
        <dbReference type="Proteomes" id="UP000000719"/>
    </source>
</evidence>
<feature type="transmembrane region" description="Helical" evidence="7">
    <location>
        <begin position="223"/>
        <end position="242"/>
    </location>
</feature>
<evidence type="ECO:0000259" key="8">
    <source>
        <dbReference type="Pfam" id="PF00892"/>
    </source>
</evidence>
<dbReference type="PANTHER" id="PTHR32322:SF18">
    <property type="entry name" value="S-ADENOSYLMETHIONINE_S-ADENOSYLHOMOCYSTEINE TRANSPORTER"/>
    <property type="match status" value="1"/>
</dbReference>
<dbReference type="eggNOG" id="COG0697">
    <property type="taxonomic scope" value="Bacteria"/>
</dbReference>
<gene>
    <name evidence="9" type="ordered locus">Hore_08620</name>
</gene>
<feature type="transmembrane region" description="Helical" evidence="7">
    <location>
        <begin position="274"/>
        <end position="295"/>
    </location>
</feature>
<dbReference type="Proteomes" id="UP000000719">
    <property type="component" value="Chromosome"/>
</dbReference>
<feature type="transmembrane region" description="Helical" evidence="7">
    <location>
        <begin position="5"/>
        <end position="25"/>
    </location>
</feature>
<dbReference type="HOGENOM" id="CLU_033863_4_0_9"/>
<dbReference type="Pfam" id="PF00892">
    <property type="entry name" value="EamA"/>
    <property type="match status" value="2"/>
</dbReference>
<evidence type="ECO:0000256" key="2">
    <source>
        <dbReference type="ARBA" id="ARBA00007362"/>
    </source>
</evidence>
<protein>
    <submittedName>
        <fullName evidence="9">Predicted permease, DMT superfamily</fullName>
    </submittedName>
</protein>
<evidence type="ECO:0000313" key="9">
    <source>
        <dbReference type="EMBL" id="ACL69618.1"/>
    </source>
</evidence>
<evidence type="ECO:0000256" key="3">
    <source>
        <dbReference type="ARBA" id="ARBA00022475"/>
    </source>
</evidence>